<accession>U3A5F4</accession>
<organism evidence="1 2">
    <name type="scientific">Halarchaeum acidiphilum MH1-52-1</name>
    <dbReference type="NCBI Taxonomy" id="1261545"/>
    <lineage>
        <taxon>Archaea</taxon>
        <taxon>Methanobacteriati</taxon>
        <taxon>Methanobacteriota</taxon>
        <taxon>Stenosarchaea group</taxon>
        <taxon>Halobacteria</taxon>
        <taxon>Halobacteriales</taxon>
        <taxon>Halobacteriaceae</taxon>
    </lineage>
</organism>
<dbReference type="AlphaFoldDB" id="U3A5F4"/>
<keyword evidence="2" id="KW-1185">Reference proteome</keyword>
<protein>
    <submittedName>
        <fullName evidence="1">Uncharacterized protein</fullName>
    </submittedName>
</protein>
<comment type="caution">
    <text evidence="1">The sequence shown here is derived from an EMBL/GenBank/DDBJ whole genome shotgun (WGS) entry which is preliminary data.</text>
</comment>
<name>U3A5F4_9EURY</name>
<reference evidence="1 2" key="1">
    <citation type="submission" date="2013-09" db="EMBL/GenBank/DDBJ databases">
        <title>Whole genome sequencing of Halarchaeum acidiphilum strain MH1-52-1.</title>
        <authorList>
            <person name="Shimane Y."/>
            <person name="Minegishi H."/>
            <person name="Nishi S."/>
            <person name="Echigo A."/>
            <person name="Shuto A."/>
            <person name="Konishi M."/>
            <person name="Ito T."/>
            <person name="Ohkuma M."/>
            <person name="Ohta Y."/>
            <person name="Nagano Y."/>
            <person name="Tsubouchi T."/>
            <person name="Mori K."/>
            <person name="Usui K."/>
            <person name="Kamekura M."/>
            <person name="Usami R."/>
            <person name="Takaki Y."/>
            <person name="Hatada Y."/>
        </authorList>
    </citation>
    <scope>NUCLEOTIDE SEQUENCE [LARGE SCALE GENOMIC DNA]</scope>
    <source>
        <strain evidence="1 2">JCM 16109</strain>
    </source>
</reference>
<dbReference type="Proteomes" id="UP000016986">
    <property type="component" value="Unassembled WGS sequence"/>
</dbReference>
<evidence type="ECO:0000313" key="2">
    <source>
        <dbReference type="Proteomes" id="UP000016986"/>
    </source>
</evidence>
<sequence>MAAGDRARVVEQADERLGERGLPRSGFAEQAVRLAALDGERDVVEGVDVAVGRAIAGREGVEFEEHHSTSVTSSTACPTK</sequence>
<dbReference type="EMBL" id="BATA01000038">
    <property type="protein sequence ID" value="GAD52859.1"/>
    <property type="molecule type" value="Genomic_DNA"/>
</dbReference>
<evidence type="ECO:0000313" key="1">
    <source>
        <dbReference type="EMBL" id="GAD52859.1"/>
    </source>
</evidence>
<proteinExistence type="predicted"/>
<gene>
    <name evidence="1" type="ORF">MBEHAL_1619</name>
</gene>